<evidence type="ECO:0000256" key="6">
    <source>
        <dbReference type="ARBA" id="ARBA00023242"/>
    </source>
</evidence>
<dbReference type="GO" id="GO:0005634">
    <property type="term" value="C:nucleus"/>
    <property type="evidence" value="ECO:0007669"/>
    <property type="project" value="UniProtKB-SubCell"/>
</dbReference>
<dbReference type="SMART" id="SM00355">
    <property type="entry name" value="ZnF_C2H2"/>
    <property type="match status" value="4"/>
</dbReference>
<keyword evidence="5" id="KW-0862">Zinc</keyword>
<reference evidence="9" key="1">
    <citation type="journal article" date="2023" name="Mol. Biol. Evol.">
        <title>Third-Generation Sequencing Reveals the Adaptive Role of the Epigenome in Three Deep-Sea Polychaetes.</title>
        <authorList>
            <person name="Perez M."/>
            <person name="Aroh O."/>
            <person name="Sun Y."/>
            <person name="Lan Y."/>
            <person name="Juniper S.K."/>
            <person name="Young C.R."/>
            <person name="Angers B."/>
            <person name="Qian P.Y."/>
        </authorList>
    </citation>
    <scope>NUCLEOTIDE SEQUENCE</scope>
    <source>
        <strain evidence="9">R07B-5</strain>
    </source>
</reference>
<feature type="domain" description="C2H2-type" evidence="8">
    <location>
        <begin position="432"/>
        <end position="451"/>
    </location>
</feature>
<dbReference type="AlphaFoldDB" id="A0AAD9UJ60"/>
<proteinExistence type="predicted"/>
<feature type="domain" description="C2H2-type" evidence="8">
    <location>
        <begin position="401"/>
        <end position="430"/>
    </location>
</feature>
<dbReference type="GO" id="GO:0008270">
    <property type="term" value="F:zinc ion binding"/>
    <property type="evidence" value="ECO:0007669"/>
    <property type="project" value="UniProtKB-KW"/>
</dbReference>
<feature type="domain" description="C2H2-type" evidence="8">
    <location>
        <begin position="373"/>
        <end position="400"/>
    </location>
</feature>
<dbReference type="FunFam" id="3.30.160.60:FF:000744">
    <property type="entry name" value="zinc finger E-box-binding homeobox 1"/>
    <property type="match status" value="1"/>
</dbReference>
<evidence type="ECO:0000313" key="9">
    <source>
        <dbReference type="EMBL" id="KAK2191245.1"/>
    </source>
</evidence>
<evidence type="ECO:0000256" key="2">
    <source>
        <dbReference type="ARBA" id="ARBA00022723"/>
    </source>
</evidence>
<dbReference type="InterPro" id="IPR036236">
    <property type="entry name" value="Znf_C2H2_sf"/>
</dbReference>
<dbReference type="Pfam" id="PF00096">
    <property type="entry name" value="zf-C2H2"/>
    <property type="match status" value="4"/>
</dbReference>
<gene>
    <name evidence="9" type="ORF">NP493_55g07031</name>
</gene>
<dbReference type="FunFam" id="3.30.160.60:FF:000125">
    <property type="entry name" value="Putative zinc finger protein 143"/>
    <property type="match status" value="1"/>
</dbReference>
<comment type="caution">
    <text evidence="9">The sequence shown here is derived from an EMBL/GenBank/DDBJ whole genome shotgun (WGS) entry which is preliminary data.</text>
</comment>
<keyword evidence="10" id="KW-1185">Reference proteome</keyword>
<keyword evidence="6" id="KW-0539">Nucleus</keyword>
<organism evidence="9 10">
    <name type="scientific">Ridgeia piscesae</name>
    <name type="common">Tubeworm</name>
    <dbReference type="NCBI Taxonomy" id="27915"/>
    <lineage>
        <taxon>Eukaryota</taxon>
        <taxon>Metazoa</taxon>
        <taxon>Spiralia</taxon>
        <taxon>Lophotrochozoa</taxon>
        <taxon>Annelida</taxon>
        <taxon>Polychaeta</taxon>
        <taxon>Sedentaria</taxon>
        <taxon>Canalipalpata</taxon>
        <taxon>Sabellida</taxon>
        <taxon>Siboglinidae</taxon>
        <taxon>Ridgeia</taxon>
    </lineage>
</organism>
<dbReference type="InterPro" id="IPR050527">
    <property type="entry name" value="Snail/Krueppel_Znf"/>
</dbReference>
<keyword evidence="2" id="KW-0479">Metal-binding</keyword>
<dbReference type="PROSITE" id="PS50157">
    <property type="entry name" value="ZINC_FINGER_C2H2_2"/>
    <property type="match status" value="4"/>
</dbReference>
<keyword evidence="3" id="KW-0677">Repeat</keyword>
<evidence type="ECO:0000256" key="1">
    <source>
        <dbReference type="ARBA" id="ARBA00004123"/>
    </source>
</evidence>
<dbReference type="SUPFAM" id="SSF57667">
    <property type="entry name" value="beta-beta-alpha zinc fingers"/>
    <property type="match status" value="2"/>
</dbReference>
<dbReference type="InterPro" id="IPR013087">
    <property type="entry name" value="Znf_C2H2_type"/>
</dbReference>
<dbReference type="PANTHER" id="PTHR24388:SF54">
    <property type="entry name" value="PROTEIN ESCARGOT"/>
    <property type="match status" value="1"/>
</dbReference>
<dbReference type="Gene3D" id="3.30.160.60">
    <property type="entry name" value="Classic Zinc Finger"/>
    <property type="match status" value="2"/>
</dbReference>
<evidence type="ECO:0000256" key="7">
    <source>
        <dbReference type="PROSITE-ProRule" id="PRU00042"/>
    </source>
</evidence>
<name>A0AAD9UJ60_RIDPI</name>
<dbReference type="Proteomes" id="UP001209878">
    <property type="component" value="Unassembled WGS sequence"/>
</dbReference>
<keyword evidence="4 7" id="KW-0863">Zinc-finger</keyword>
<evidence type="ECO:0000256" key="4">
    <source>
        <dbReference type="ARBA" id="ARBA00022771"/>
    </source>
</evidence>
<dbReference type="EMBL" id="JAODUO010000056">
    <property type="protein sequence ID" value="KAK2191245.1"/>
    <property type="molecule type" value="Genomic_DNA"/>
</dbReference>
<evidence type="ECO:0000256" key="5">
    <source>
        <dbReference type="ARBA" id="ARBA00022833"/>
    </source>
</evidence>
<feature type="domain" description="C2H2-type" evidence="8">
    <location>
        <begin position="346"/>
        <end position="373"/>
    </location>
</feature>
<sequence length="457" mass="51898">MPRFFMNCVRGYRSGRYWGCKADSQNVMMTRSGLVIRTVPTLRPSNSQTFNIKVDAEMSRYSEQEWQKSSQLVRYKSMSYLSFVTRFHLIQNGTMLDVFGNPQDTEEWTEGLPHVYQKERWPTPVQQCSSTNSSTSMSSDDTNIVTCVQDYDYQSGLQPAAFVEIIDNACEVAMMKPKINGLTIPSFTMQQLCKVERTSSQEDTRTIVDMVVSSEFESETARVVSAAETLLSMATAVRSSVSVCSSSASSSTSAECLLDRFKKLNNNKRSCCNNKGSLEGGMKPDECWKKRKIVLSTAPGNDPQQEGMMVGSRQMEEIQVDDDPEMIQFQQESHLFAYDSSGNRIHKCVICGRVFTVLAAFKSHVTTHMKQKNKCPICGKYFSRSWLLKGHMRIHTGERPYRCDFPGCHRAFADKSNLRSHSLIHTANGKNYVCPKCNRAFAQKRYLHKHRLEVCKI</sequence>
<protein>
    <recommendedName>
        <fullName evidence="8">C2H2-type domain-containing protein</fullName>
    </recommendedName>
</protein>
<comment type="subcellular location">
    <subcellularLocation>
        <location evidence="1">Nucleus</location>
    </subcellularLocation>
</comment>
<evidence type="ECO:0000259" key="8">
    <source>
        <dbReference type="PROSITE" id="PS50157"/>
    </source>
</evidence>
<evidence type="ECO:0000256" key="3">
    <source>
        <dbReference type="ARBA" id="ARBA00022737"/>
    </source>
</evidence>
<dbReference type="GO" id="GO:0000978">
    <property type="term" value="F:RNA polymerase II cis-regulatory region sequence-specific DNA binding"/>
    <property type="evidence" value="ECO:0007669"/>
    <property type="project" value="TreeGrafter"/>
</dbReference>
<accession>A0AAD9UJ60</accession>
<dbReference type="PANTHER" id="PTHR24388">
    <property type="entry name" value="ZINC FINGER PROTEIN"/>
    <property type="match status" value="1"/>
</dbReference>
<dbReference type="PROSITE" id="PS00028">
    <property type="entry name" value="ZINC_FINGER_C2H2_1"/>
    <property type="match status" value="3"/>
</dbReference>
<dbReference type="GO" id="GO:0000981">
    <property type="term" value="F:DNA-binding transcription factor activity, RNA polymerase II-specific"/>
    <property type="evidence" value="ECO:0007669"/>
    <property type="project" value="TreeGrafter"/>
</dbReference>
<evidence type="ECO:0000313" key="10">
    <source>
        <dbReference type="Proteomes" id="UP001209878"/>
    </source>
</evidence>